<dbReference type="EMBL" id="JACJII010000001">
    <property type="protein sequence ID" value="MBA9004253.1"/>
    <property type="molecule type" value="Genomic_DNA"/>
</dbReference>
<organism evidence="1 2">
    <name type="scientific">Thermomonospora cellulosilytica</name>
    <dbReference type="NCBI Taxonomy" id="1411118"/>
    <lineage>
        <taxon>Bacteria</taxon>
        <taxon>Bacillati</taxon>
        <taxon>Actinomycetota</taxon>
        <taxon>Actinomycetes</taxon>
        <taxon>Streptosporangiales</taxon>
        <taxon>Thermomonosporaceae</taxon>
        <taxon>Thermomonospora</taxon>
    </lineage>
</organism>
<comment type="caution">
    <text evidence="1">The sequence shown here is derived from an EMBL/GenBank/DDBJ whole genome shotgun (WGS) entry which is preliminary data.</text>
</comment>
<keyword evidence="2" id="KW-1185">Reference proteome</keyword>
<proteinExistence type="predicted"/>
<evidence type="ECO:0000313" key="1">
    <source>
        <dbReference type="EMBL" id="MBA9004253.1"/>
    </source>
</evidence>
<reference evidence="1 2" key="1">
    <citation type="submission" date="2020-08" db="EMBL/GenBank/DDBJ databases">
        <title>Sequencing the genomes of 1000 actinobacteria strains.</title>
        <authorList>
            <person name="Klenk H.-P."/>
        </authorList>
    </citation>
    <scope>NUCLEOTIDE SEQUENCE [LARGE SCALE GENOMIC DNA]</scope>
    <source>
        <strain evidence="1 2">DSM 45823</strain>
    </source>
</reference>
<dbReference type="AlphaFoldDB" id="A0A7W3MYL1"/>
<name>A0A7W3MYL1_9ACTN</name>
<accession>A0A7W3MYL1</accession>
<gene>
    <name evidence="1" type="ORF">HNR21_003135</name>
</gene>
<protein>
    <submittedName>
        <fullName evidence="1">Uncharacterized protein</fullName>
    </submittedName>
</protein>
<evidence type="ECO:0000313" key="2">
    <source>
        <dbReference type="Proteomes" id="UP000539313"/>
    </source>
</evidence>
<dbReference type="Proteomes" id="UP000539313">
    <property type="component" value="Unassembled WGS sequence"/>
</dbReference>
<sequence length="30" mass="3238">MNAVLLPLLSFPETLHSWVLKATASGPAWS</sequence>